<feature type="transmembrane region" description="Helical" evidence="1">
    <location>
        <begin position="12"/>
        <end position="28"/>
    </location>
</feature>
<feature type="transmembrane region" description="Helical" evidence="1">
    <location>
        <begin position="34"/>
        <end position="53"/>
    </location>
</feature>
<dbReference type="Proteomes" id="UP000284465">
    <property type="component" value="Unassembled WGS sequence"/>
</dbReference>
<name>A0A1Q6SFJ6_9FIRM</name>
<evidence type="ECO:0000259" key="2">
    <source>
        <dbReference type="Pfam" id="PF01757"/>
    </source>
</evidence>
<keyword evidence="1" id="KW-1133">Transmembrane helix</keyword>
<keyword evidence="1" id="KW-0812">Transmembrane</keyword>
<evidence type="ECO:0000256" key="1">
    <source>
        <dbReference type="SAM" id="Phobius"/>
    </source>
</evidence>
<dbReference type="PANTHER" id="PTHR37312:SF1">
    <property type="entry name" value="MEMBRANE-BOUND ACYLTRANSFERASE YKRP-RELATED"/>
    <property type="match status" value="1"/>
</dbReference>
<feature type="transmembrane region" description="Helical" evidence="1">
    <location>
        <begin position="65"/>
        <end position="86"/>
    </location>
</feature>
<feature type="transmembrane region" description="Helical" evidence="1">
    <location>
        <begin position="147"/>
        <end position="163"/>
    </location>
</feature>
<evidence type="ECO:0000313" key="3">
    <source>
        <dbReference type="EMBL" id="RHA67612.1"/>
    </source>
</evidence>
<proteinExistence type="predicted"/>
<comment type="caution">
    <text evidence="3">The sequence shown here is derived from an EMBL/GenBank/DDBJ whole genome shotgun (WGS) entry which is preliminary data.</text>
</comment>
<dbReference type="InterPro" id="IPR002656">
    <property type="entry name" value="Acyl_transf_3_dom"/>
</dbReference>
<feature type="transmembrane region" description="Helical" evidence="1">
    <location>
        <begin position="119"/>
        <end position="140"/>
    </location>
</feature>
<dbReference type="InterPro" id="IPR052734">
    <property type="entry name" value="Nod_factor_acetyltransferase"/>
</dbReference>
<dbReference type="Pfam" id="PF01757">
    <property type="entry name" value="Acyl_transf_3"/>
    <property type="match status" value="1"/>
</dbReference>
<reference evidence="3 4" key="1">
    <citation type="submission" date="2018-08" db="EMBL/GenBank/DDBJ databases">
        <title>A genome reference for cultivated species of the human gut microbiota.</title>
        <authorList>
            <person name="Zou Y."/>
            <person name="Xue W."/>
            <person name="Luo G."/>
        </authorList>
    </citation>
    <scope>NUCLEOTIDE SEQUENCE [LARGE SCALE GENOMIC DNA]</scope>
    <source>
        <strain evidence="3 4">AM43-11</strain>
    </source>
</reference>
<feature type="transmembrane region" description="Helical" evidence="1">
    <location>
        <begin position="274"/>
        <end position="296"/>
    </location>
</feature>
<dbReference type="AlphaFoldDB" id="A0A1Q6SFJ6"/>
<evidence type="ECO:0000313" key="4">
    <source>
        <dbReference type="Proteomes" id="UP000284465"/>
    </source>
</evidence>
<dbReference type="PANTHER" id="PTHR37312">
    <property type="entry name" value="MEMBRANE-BOUND ACYLTRANSFERASE YKRP-RELATED"/>
    <property type="match status" value="1"/>
</dbReference>
<feature type="domain" description="Acyltransferase 3" evidence="2">
    <location>
        <begin position="8"/>
        <end position="324"/>
    </location>
</feature>
<feature type="transmembrane region" description="Helical" evidence="1">
    <location>
        <begin position="233"/>
        <end position="253"/>
    </location>
</feature>
<sequence length="546" mass="63018">MEKKNRISWCDIYKGIVIILVVVGHATGKFNQYIYQFHMAAFFLISGYTGNIYKKSLLEIIIEKFYKLMLPYIFINFIGEILFWILQKMDTLRYISTTQMPQTLAETIVKHTHADWFGAMWFLPILYATTICVKIIMCLAGESKIRIIIFSLVIFVLAENSIINNGLKSQWMLVGIAQWFMICGILIKRIKINEISNVHGGIAVCIIGVLWYLSRKYISGAIVDWPSGKFNGIIDLYIPVYGVFLVAIVSVLLSRISQIEKCLCYLGKRTMEIMCFHFIGFKVAYVCLCCMKIMSWSELYCLTPGASVSQWWWLIVIVAIWFSIVMWNLLNKNKTLNFLLGGYRAKDITLYVYNSTVGKIKEKNKNTFDSVEKIVNKCRKHIAKINRKKVDKVVFIILCIIGGILIIGRMSNYCGTVTIHFPDKQHIAEYGSGWLDQSDNEEYRWVQNESELNVMLMDQNTISIKGYIPANVEGASYFIIKINNEIVCKMTVSNDMELNVTQDISSYIKRNKKNNIVFQFDGIRKPKQNDVDIREFSALISEIQFY</sequence>
<dbReference type="EMBL" id="QSFP01000007">
    <property type="protein sequence ID" value="RHA67612.1"/>
    <property type="molecule type" value="Genomic_DNA"/>
</dbReference>
<feature type="transmembrane region" description="Helical" evidence="1">
    <location>
        <begin position="393"/>
        <end position="411"/>
    </location>
</feature>
<gene>
    <name evidence="3" type="ORF">DW927_07755</name>
</gene>
<protein>
    <recommendedName>
        <fullName evidence="2">Acyltransferase 3 domain-containing protein</fullName>
    </recommendedName>
</protein>
<accession>A0A1Q6SFJ6</accession>
<feature type="transmembrane region" description="Helical" evidence="1">
    <location>
        <begin position="169"/>
        <end position="187"/>
    </location>
</feature>
<keyword evidence="1" id="KW-0472">Membrane</keyword>
<organism evidence="3 4">
    <name type="scientific">Roseburia intestinalis</name>
    <dbReference type="NCBI Taxonomy" id="166486"/>
    <lineage>
        <taxon>Bacteria</taxon>
        <taxon>Bacillati</taxon>
        <taxon>Bacillota</taxon>
        <taxon>Clostridia</taxon>
        <taxon>Lachnospirales</taxon>
        <taxon>Lachnospiraceae</taxon>
        <taxon>Roseburia</taxon>
    </lineage>
</organism>
<feature type="transmembrane region" description="Helical" evidence="1">
    <location>
        <begin position="311"/>
        <end position="330"/>
    </location>
</feature>
<feature type="transmembrane region" description="Helical" evidence="1">
    <location>
        <begin position="194"/>
        <end position="213"/>
    </location>
</feature>
<dbReference type="GO" id="GO:0016747">
    <property type="term" value="F:acyltransferase activity, transferring groups other than amino-acyl groups"/>
    <property type="evidence" value="ECO:0007669"/>
    <property type="project" value="InterPro"/>
</dbReference>